<reference evidence="3 4" key="1">
    <citation type="journal article" date="2024" name="Science">
        <title>Giant polyketide synthase enzymes in the biosynthesis of giant marine polyether toxins.</title>
        <authorList>
            <person name="Fallon T.R."/>
            <person name="Shende V.V."/>
            <person name="Wierzbicki I.H."/>
            <person name="Pendleton A.L."/>
            <person name="Watervoot N.F."/>
            <person name="Auber R.P."/>
            <person name="Gonzalez D.J."/>
            <person name="Wisecaver J.H."/>
            <person name="Moore B.S."/>
        </authorList>
    </citation>
    <scope>NUCLEOTIDE SEQUENCE [LARGE SCALE GENOMIC DNA]</scope>
    <source>
        <strain evidence="3 4">12B1</strain>
    </source>
</reference>
<dbReference type="AlphaFoldDB" id="A0AB34IRR0"/>
<organism evidence="3 4">
    <name type="scientific">Prymnesium parvum</name>
    <name type="common">Toxic golden alga</name>
    <dbReference type="NCBI Taxonomy" id="97485"/>
    <lineage>
        <taxon>Eukaryota</taxon>
        <taxon>Haptista</taxon>
        <taxon>Haptophyta</taxon>
        <taxon>Prymnesiophyceae</taxon>
        <taxon>Prymnesiales</taxon>
        <taxon>Prymnesiaceae</taxon>
        <taxon>Prymnesium</taxon>
    </lineage>
</organism>
<evidence type="ECO:0000256" key="2">
    <source>
        <dbReference type="SAM" id="MobiDB-lite"/>
    </source>
</evidence>
<dbReference type="Proteomes" id="UP001515480">
    <property type="component" value="Unassembled WGS sequence"/>
</dbReference>
<dbReference type="EMBL" id="JBGBPQ010000020">
    <property type="protein sequence ID" value="KAL1504116.1"/>
    <property type="molecule type" value="Genomic_DNA"/>
</dbReference>
<evidence type="ECO:0000313" key="3">
    <source>
        <dbReference type="EMBL" id="KAL1504116.1"/>
    </source>
</evidence>
<comment type="caution">
    <text evidence="3">The sequence shown here is derived from an EMBL/GenBank/DDBJ whole genome shotgun (WGS) entry which is preliminary data.</text>
</comment>
<accession>A0AB34IRR0</accession>
<keyword evidence="1" id="KW-0175">Coiled coil</keyword>
<feature type="region of interest" description="Disordered" evidence="2">
    <location>
        <begin position="290"/>
        <end position="426"/>
    </location>
</feature>
<evidence type="ECO:0000313" key="4">
    <source>
        <dbReference type="Proteomes" id="UP001515480"/>
    </source>
</evidence>
<keyword evidence="4" id="KW-1185">Reference proteome</keyword>
<feature type="compositionally biased region" description="Basic and acidic residues" evidence="2">
    <location>
        <begin position="395"/>
        <end position="423"/>
    </location>
</feature>
<evidence type="ECO:0000256" key="1">
    <source>
        <dbReference type="SAM" id="Coils"/>
    </source>
</evidence>
<gene>
    <name evidence="3" type="ORF">AB1Y20_010526</name>
</gene>
<feature type="coiled-coil region" evidence="1">
    <location>
        <begin position="78"/>
        <end position="130"/>
    </location>
</feature>
<feature type="coiled-coil region" evidence="1">
    <location>
        <begin position="187"/>
        <end position="235"/>
    </location>
</feature>
<protein>
    <submittedName>
        <fullName evidence="3">Uncharacterized protein</fullName>
    </submittedName>
</protein>
<name>A0AB34IRR0_PRYPA</name>
<proteinExistence type="predicted"/>
<sequence length="501" mass="54837">MNLSVDGRGDKGINIDDDTTLASVRKQFPVPAEYVFGVPVAMEDSLLAGDFIPLQLLKVKDMNAGTIYAKPINDNPAVVALKRELDELKRTLQSVESRRQAEETESTEAIARFMRERDALARDLSTARAEHEKTRRALRELVPSVRARSAQLKPELDALASLVRGLQSVHSEQTNELVAMVVEGHERARLREDLQSLTRERDARAAESRALDEAIKRKTVDLAQLEEECRDARAHSPVAPPSVRVQEYAEVKRGVEELASAAREFVVNPGDAGAQEFFAQALDQLQVHTAQLQPHTSRLRRRRSTEGSEPSDGSRDVSFKRDARRPSGVLEAEARSARGTNAAFAPCEEPSSSFKREARAPDADARSPGTESRSLGASFKQSVNIEAEASLPSQREPRAVGKEHSSGRSVKSDSRKEDSDSRPASRGVMFHSTLSMKSVPSHGIMSLRGEALAPTVLLTPTGRRGAGGVGFEPGHSPQKTSLNPVVNRRLSRPIMGAGFRK</sequence>
<feature type="compositionally biased region" description="Basic and acidic residues" evidence="2">
    <location>
        <begin position="312"/>
        <end position="325"/>
    </location>
</feature>
<feature type="compositionally biased region" description="Basic and acidic residues" evidence="2">
    <location>
        <begin position="354"/>
        <end position="365"/>
    </location>
</feature>
<feature type="compositionally biased region" description="Polar residues" evidence="2">
    <location>
        <begin position="369"/>
        <end position="384"/>
    </location>
</feature>